<feature type="region of interest" description="Disordered" evidence="1">
    <location>
        <begin position="1"/>
        <end position="22"/>
    </location>
</feature>
<evidence type="ECO:0000313" key="2">
    <source>
        <dbReference type="EMBL" id="KAB5574256.1"/>
    </source>
</evidence>
<accession>A0A5N5P656</accession>
<sequence length="137" mass="15738">MKTLSASSKLKREGESHDQHGQSFESKLIPAIGFIAFWCGGGTEPKVVVLLEGWMLGFKPLPVEVVQAVDPQLEILNKNLEAYYDSWDKFVKAWVVIKIQDPTCVYQWRCRPDLLRADDWMKKKTKNNENMEGIPKQ</sequence>
<gene>
    <name evidence="2" type="ORF">DKX38_001450</name>
</gene>
<feature type="compositionally biased region" description="Basic and acidic residues" evidence="1">
    <location>
        <begin position="10"/>
        <end position="20"/>
    </location>
</feature>
<name>A0A5N5P656_9ROSI</name>
<organism evidence="2 3">
    <name type="scientific">Salix brachista</name>
    <dbReference type="NCBI Taxonomy" id="2182728"/>
    <lineage>
        <taxon>Eukaryota</taxon>
        <taxon>Viridiplantae</taxon>
        <taxon>Streptophyta</taxon>
        <taxon>Embryophyta</taxon>
        <taxon>Tracheophyta</taxon>
        <taxon>Spermatophyta</taxon>
        <taxon>Magnoliopsida</taxon>
        <taxon>eudicotyledons</taxon>
        <taxon>Gunneridae</taxon>
        <taxon>Pentapetalae</taxon>
        <taxon>rosids</taxon>
        <taxon>fabids</taxon>
        <taxon>Malpighiales</taxon>
        <taxon>Salicaceae</taxon>
        <taxon>Saliceae</taxon>
        <taxon>Salix</taxon>
    </lineage>
</organism>
<dbReference type="InterPro" id="IPR027417">
    <property type="entry name" value="P-loop_NTPase"/>
</dbReference>
<proteinExistence type="predicted"/>
<dbReference type="Proteomes" id="UP000326939">
    <property type="component" value="Chromosome 1"/>
</dbReference>
<comment type="caution">
    <text evidence="2">The sequence shown here is derived from an EMBL/GenBank/DDBJ whole genome shotgun (WGS) entry which is preliminary data.</text>
</comment>
<protein>
    <submittedName>
        <fullName evidence="2">Uncharacterized protein</fullName>
    </submittedName>
</protein>
<dbReference type="AlphaFoldDB" id="A0A5N5P656"/>
<evidence type="ECO:0000256" key="1">
    <source>
        <dbReference type="SAM" id="MobiDB-lite"/>
    </source>
</evidence>
<keyword evidence="3" id="KW-1185">Reference proteome</keyword>
<reference evidence="3" key="1">
    <citation type="journal article" date="2019" name="Gigascience">
        <title>De novo genome assembly of the endangered Acer yangbiense, a plant species with extremely small populations endemic to Yunnan Province, China.</title>
        <authorList>
            <person name="Yang J."/>
            <person name="Wariss H.M."/>
            <person name="Tao L."/>
            <person name="Zhang R."/>
            <person name="Yun Q."/>
            <person name="Hollingsworth P."/>
            <person name="Dao Z."/>
            <person name="Luo G."/>
            <person name="Guo H."/>
            <person name="Ma Y."/>
            <person name="Sun W."/>
        </authorList>
    </citation>
    <scope>NUCLEOTIDE SEQUENCE [LARGE SCALE GENOMIC DNA]</scope>
    <source>
        <strain evidence="3">cv. br00</strain>
    </source>
</reference>
<dbReference type="EMBL" id="VDCV01000001">
    <property type="protein sequence ID" value="KAB5574256.1"/>
    <property type="molecule type" value="Genomic_DNA"/>
</dbReference>
<dbReference type="Gene3D" id="3.40.50.300">
    <property type="entry name" value="P-loop containing nucleotide triphosphate hydrolases"/>
    <property type="match status" value="1"/>
</dbReference>
<evidence type="ECO:0000313" key="3">
    <source>
        <dbReference type="Proteomes" id="UP000326939"/>
    </source>
</evidence>